<evidence type="ECO:0000256" key="1">
    <source>
        <dbReference type="ARBA" id="ARBA00005405"/>
    </source>
</evidence>
<dbReference type="EMBL" id="KE345255">
    <property type="protein sequence ID" value="EXB97041.1"/>
    <property type="molecule type" value="Genomic_DNA"/>
</dbReference>
<gene>
    <name evidence="7" type="ORF">L484_014652</name>
</gene>
<dbReference type="eggNOG" id="ENOG502QUIM">
    <property type="taxonomic scope" value="Eukaryota"/>
</dbReference>
<evidence type="ECO:0000256" key="3">
    <source>
        <dbReference type="ARBA" id="ARBA00022782"/>
    </source>
</evidence>
<evidence type="ECO:0000256" key="2">
    <source>
        <dbReference type="ARBA" id="ARBA00022473"/>
    </source>
</evidence>
<evidence type="ECO:0000256" key="5">
    <source>
        <dbReference type="ARBA" id="ARBA00023089"/>
    </source>
</evidence>
<evidence type="ECO:0000256" key="6">
    <source>
        <dbReference type="SAM" id="Coils"/>
    </source>
</evidence>
<dbReference type="PANTHER" id="PTHR33405:SF19">
    <property type="entry name" value="OS08G0430100 PROTEIN"/>
    <property type="match status" value="1"/>
</dbReference>
<protein>
    <submittedName>
        <fullName evidence="7">Uncharacterized protein</fullName>
    </submittedName>
</protein>
<proteinExistence type="inferred from homology"/>
<dbReference type="PANTHER" id="PTHR33405">
    <property type="entry name" value="PROTEIN FLX-LIKE 2"/>
    <property type="match status" value="1"/>
</dbReference>
<dbReference type="Proteomes" id="UP000030645">
    <property type="component" value="Unassembled WGS sequence"/>
</dbReference>
<evidence type="ECO:0000256" key="4">
    <source>
        <dbReference type="ARBA" id="ARBA00023054"/>
    </source>
</evidence>
<keyword evidence="3" id="KW-0221">Differentiation</keyword>
<dbReference type="InterPro" id="IPR040353">
    <property type="entry name" value="FLX/FLX-like"/>
</dbReference>
<dbReference type="AlphaFoldDB" id="W9RUV4"/>
<name>W9RUV4_9ROSA</name>
<sequence>MAREIICPVVLMVPGVSMMDRGPGPLPIHFAALEEELEIQHREMHRIVAENRLVIDDNMLLRKELTDTKDEIYRLRELEADLDATSPSRAEVVQLRAGVEKLNASRQELSSQVQGLTKSVNQFKDKNQQLVSMRTDIDALRKELVEARRICEYEKKAKEEQVEQKQAMETNLVFMAREVEKLRAQCLNAEEKTSSLDKLR</sequence>
<dbReference type="GO" id="GO:0030154">
    <property type="term" value="P:cell differentiation"/>
    <property type="evidence" value="ECO:0007669"/>
    <property type="project" value="UniProtKB-KW"/>
</dbReference>
<keyword evidence="2" id="KW-0217">Developmental protein</keyword>
<keyword evidence="8" id="KW-1185">Reference proteome</keyword>
<evidence type="ECO:0000313" key="8">
    <source>
        <dbReference type="Proteomes" id="UP000030645"/>
    </source>
</evidence>
<accession>W9RUV4</accession>
<evidence type="ECO:0000313" key="7">
    <source>
        <dbReference type="EMBL" id="EXB97041.1"/>
    </source>
</evidence>
<reference evidence="8" key="1">
    <citation type="submission" date="2013-01" db="EMBL/GenBank/DDBJ databases">
        <title>Draft Genome Sequence of a Mulberry Tree, Morus notabilis C.K. Schneid.</title>
        <authorList>
            <person name="He N."/>
            <person name="Zhao S."/>
        </authorList>
    </citation>
    <scope>NUCLEOTIDE SEQUENCE</scope>
</reference>
<dbReference type="GO" id="GO:0009908">
    <property type="term" value="P:flower development"/>
    <property type="evidence" value="ECO:0007669"/>
    <property type="project" value="UniProtKB-KW"/>
</dbReference>
<keyword evidence="5" id="KW-0287">Flowering</keyword>
<organism evidence="7 8">
    <name type="scientific">Morus notabilis</name>
    <dbReference type="NCBI Taxonomy" id="981085"/>
    <lineage>
        <taxon>Eukaryota</taxon>
        <taxon>Viridiplantae</taxon>
        <taxon>Streptophyta</taxon>
        <taxon>Embryophyta</taxon>
        <taxon>Tracheophyta</taxon>
        <taxon>Spermatophyta</taxon>
        <taxon>Magnoliopsida</taxon>
        <taxon>eudicotyledons</taxon>
        <taxon>Gunneridae</taxon>
        <taxon>Pentapetalae</taxon>
        <taxon>rosids</taxon>
        <taxon>fabids</taxon>
        <taxon>Rosales</taxon>
        <taxon>Moraceae</taxon>
        <taxon>Moreae</taxon>
        <taxon>Morus</taxon>
    </lineage>
</organism>
<dbReference type="STRING" id="981085.W9RUV4"/>
<comment type="similarity">
    <text evidence="1">Belongs to the FLX family.</text>
</comment>
<feature type="coiled-coil region" evidence="6">
    <location>
        <begin position="99"/>
        <end position="192"/>
    </location>
</feature>
<keyword evidence="4 6" id="KW-0175">Coiled coil</keyword>